<keyword evidence="7 9" id="KW-0687">Ribonucleoprotein</keyword>
<dbReference type="InterPro" id="IPR028364">
    <property type="entry name" value="Ribosomal_uL1/biogenesis"/>
</dbReference>
<dbReference type="PROSITE" id="PS01199">
    <property type="entry name" value="RIBOSOMAL_L1"/>
    <property type="match status" value="1"/>
</dbReference>
<protein>
    <recommendedName>
        <fullName evidence="8 9">Large ribosomal subunit protein uL1</fullName>
    </recommendedName>
</protein>
<keyword evidence="9" id="KW-0820">tRNA-binding</keyword>
<name>A0ABZ2L0R6_9BACT</name>
<dbReference type="InterPro" id="IPR005878">
    <property type="entry name" value="Ribosom_uL1_bac-type"/>
</dbReference>
<dbReference type="GO" id="GO:0005840">
    <property type="term" value="C:ribosome"/>
    <property type="evidence" value="ECO:0007669"/>
    <property type="project" value="UniProtKB-KW"/>
</dbReference>
<dbReference type="Pfam" id="PF00687">
    <property type="entry name" value="Ribosomal_L1"/>
    <property type="match status" value="1"/>
</dbReference>
<evidence type="ECO:0000256" key="7">
    <source>
        <dbReference type="ARBA" id="ARBA00023274"/>
    </source>
</evidence>
<sequence>MPKVPKNRAKAESVVDRSRKYTTNEACALVKQAKYAKFDETVDLAVRLGVNPKHADQMVRGAIVLPHGTGQAVRVLVFAKGEKEREAKEAGADFVGSDDMVAKVSEGFMDFDRVIATPDMMGAVGKLGRILGPRGLMPNPKVGTVTFDVGNAVREAKGGKIEYRVEKAGIVHARIGKVSFEELALAENAAALINALVRQKPSTAKGTYLRSISVSSTMGPGIKIDPAQYIGRTEEA</sequence>
<dbReference type="RefSeq" id="WP_394832445.1">
    <property type="nucleotide sequence ID" value="NZ_CP089929.1"/>
</dbReference>
<dbReference type="InterPro" id="IPR023674">
    <property type="entry name" value="Ribosomal_uL1-like"/>
</dbReference>
<comment type="subunit">
    <text evidence="9">Part of the 50S ribosomal subunit.</text>
</comment>
<keyword evidence="2 9" id="KW-0678">Repressor</keyword>
<dbReference type="InterPro" id="IPR002143">
    <property type="entry name" value="Ribosomal_uL1"/>
</dbReference>
<organism evidence="11 12">
    <name type="scientific">Pendulispora rubella</name>
    <dbReference type="NCBI Taxonomy" id="2741070"/>
    <lineage>
        <taxon>Bacteria</taxon>
        <taxon>Pseudomonadati</taxon>
        <taxon>Myxococcota</taxon>
        <taxon>Myxococcia</taxon>
        <taxon>Myxococcales</taxon>
        <taxon>Sorangiineae</taxon>
        <taxon>Pendulisporaceae</taxon>
        <taxon>Pendulispora</taxon>
    </lineage>
</organism>
<dbReference type="CDD" id="cd00403">
    <property type="entry name" value="Ribosomal_L1"/>
    <property type="match status" value="1"/>
</dbReference>
<evidence type="ECO:0000256" key="4">
    <source>
        <dbReference type="ARBA" id="ARBA00022845"/>
    </source>
</evidence>
<evidence type="ECO:0000256" key="10">
    <source>
        <dbReference type="RuleBase" id="RU000659"/>
    </source>
</evidence>
<keyword evidence="12" id="KW-1185">Reference proteome</keyword>
<keyword evidence="6 9" id="KW-0689">Ribosomal protein</keyword>
<comment type="similarity">
    <text evidence="1 9 10">Belongs to the universal ribosomal protein uL1 family.</text>
</comment>
<evidence type="ECO:0000256" key="9">
    <source>
        <dbReference type="HAMAP-Rule" id="MF_01318"/>
    </source>
</evidence>
<dbReference type="PIRSF" id="PIRSF002155">
    <property type="entry name" value="Ribosomal_L1"/>
    <property type="match status" value="1"/>
</dbReference>
<dbReference type="EMBL" id="CP089983">
    <property type="protein sequence ID" value="WXB02820.1"/>
    <property type="molecule type" value="Genomic_DNA"/>
</dbReference>
<comment type="function">
    <text evidence="9">Protein L1 is also a translational repressor protein, it controls the translation of the L11 operon by binding to its mRNA.</text>
</comment>
<keyword evidence="5 9" id="KW-0694">RNA-binding</keyword>
<dbReference type="InterPro" id="IPR016095">
    <property type="entry name" value="Ribosomal_uL1_3-a/b-sand"/>
</dbReference>
<dbReference type="HAMAP" id="MF_01318_B">
    <property type="entry name" value="Ribosomal_uL1_B"/>
    <property type="match status" value="1"/>
</dbReference>
<dbReference type="Proteomes" id="UP001374803">
    <property type="component" value="Chromosome"/>
</dbReference>
<dbReference type="PANTHER" id="PTHR36427:SF3">
    <property type="entry name" value="LARGE RIBOSOMAL SUBUNIT PROTEIN UL1M"/>
    <property type="match status" value="1"/>
</dbReference>
<dbReference type="SUPFAM" id="SSF56808">
    <property type="entry name" value="Ribosomal protein L1"/>
    <property type="match status" value="1"/>
</dbReference>
<evidence type="ECO:0000313" key="11">
    <source>
        <dbReference type="EMBL" id="WXB02820.1"/>
    </source>
</evidence>
<evidence type="ECO:0000256" key="6">
    <source>
        <dbReference type="ARBA" id="ARBA00022980"/>
    </source>
</evidence>
<keyword evidence="3 9" id="KW-0699">rRNA-binding</keyword>
<evidence type="ECO:0000256" key="5">
    <source>
        <dbReference type="ARBA" id="ARBA00022884"/>
    </source>
</evidence>
<evidence type="ECO:0000256" key="1">
    <source>
        <dbReference type="ARBA" id="ARBA00010531"/>
    </source>
</evidence>
<evidence type="ECO:0000256" key="2">
    <source>
        <dbReference type="ARBA" id="ARBA00022491"/>
    </source>
</evidence>
<accession>A0ABZ2L0R6</accession>
<keyword evidence="4 9" id="KW-0810">Translation regulation</keyword>
<dbReference type="InterPro" id="IPR023673">
    <property type="entry name" value="Ribosomal_uL1_CS"/>
</dbReference>
<dbReference type="PANTHER" id="PTHR36427">
    <property type="entry name" value="54S RIBOSOMAL PROTEIN L1, MITOCHONDRIAL"/>
    <property type="match status" value="1"/>
</dbReference>
<dbReference type="NCBIfam" id="TIGR01169">
    <property type="entry name" value="rplA_bact"/>
    <property type="match status" value="1"/>
</dbReference>
<comment type="function">
    <text evidence="9">Binds directly to 23S rRNA. The L1 stalk is quite mobile in the ribosome, and is involved in E site tRNA release.</text>
</comment>
<evidence type="ECO:0000256" key="8">
    <source>
        <dbReference type="ARBA" id="ARBA00035241"/>
    </source>
</evidence>
<gene>
    <name evidence="9 11" type="primary">rplA</name>
    <name evidence="11" type="ORF">LVJ94_38650</name>
</gene>
<dbReference type="Gene3D" id="3.40.50.790">
    <property type="match status" value="1"/>
</dbReference>
<evidence type="ECO:0000313" key="12">
    <source>
        <dbReference type="Proteomes" id="UP001374803"/>
    </source>
</evidence>
<evidence type="ECO:0000256" key="3">
    <source>
        <dbReference type="ARBA" id="ARBA00022730"/>
    </source>
</evidence>
<dbReference type="Gene3D" id="3.30.190.20">
    <property type="match status" value="1"/>
</dbReference>
<proteinExistence type="inferred from homology"/>
<reference evidence="11" key="1">
    <citation type="submission" date="2021-12" db="EMBL/GenBank/DDBJ databases">
        <title>Discovery of the Pendulisporaceae a myxobacterial family with distinct sporulation behavior and unique specialized metabolism.</title>
        <authorList>
            <person name="Garcia R."/>
            <person name="Popoff A."/>
            <person name="Bader C.D."/>
            <person name="Loehr J."/>
            <person name="Walesch S."/>
            <person name="Walt C."/>
            <person name="Boldt J."/>
            <person name="Bunk B."/>
            <person name="Haeckl F.J.F.P.J."/>
            <person name="Gunesch A.P."/>
            <person name="Birkelbach J."/>
            <person name="Nuebel U."/>
            <person name="Pietschmann T."/>
            <person name="Bach T."/>
            <person name="Mueller R."/>
        </authorList>
    </citation>
    <scope>NUCLEOTIDE SEQUENCE</scope>
    <source>
        <strain evidence="11">MSr11367</strain>
    </source>
</reference>